<dbReference type="InterPro" id="IPR023755">
    <property type="entry name" value="HemeA_Synthase_type1"/>
</dbReference>
<evidence type="ECO:0000256" key="10">
    <source>
        <dbReference type="ARBA" id="ARBA00023157"/>
    </source>
</evidence>
<organism evidence="12 13">
    <name type="scientific">Brochothrix campestris FSL F6-1037</name>
    <dbReference type="NCBI Taxonomy" id="1265861"/>
    <lineage>
        <taxon>Bacteria</taxon>
        <taxon>Bacillati</taxon>
        <taxon>Bacillota</taxon>
        <taxon>Bacilli</taxon>
        <taxon>Bacillales</taxon>
        <taxon>Listeriaceae</taxon>
        <taxon>Brochothrix</taxon>
    </lineage>
</organism>
<keyword evidence="7 11" id="KW-0408">Iron</keyword>
<protein>
    <recommendedName>
        <fullName evidence="11">Heme A synthase</fullName>
        <shortName evidence="11">HAS</shortName>
        <ecNumber evidence="11">1.17.99.9</ecNumber>
    </recommendedName>
    <alternativeName>
        <fullName evidence="11">Cytochrome aa3-controlling protein</fullName>
    </alternativeName>
</protein>
<keyword evidence="10" id="KW-1015">Disulfide bond</keyword>
<feature type="binding site" description="axial binding residue" evidence="11">
    <location>
        <position position="276"/>
    </location>
    <ligand>
        <name>heme</name>
        <dbReference type="ChEBI" id="CHEBI:30413"/>
    </ligand>
    <ligandPart>
        <name>Fe</name>
        <dbReference type="ChEBI" id="CHEBI:18248"/>
    </ligandPart>
</feature>
<evidence type="ECO:0000256" key="9">
    <source>
        <dbReference type="ARBA" id="ARBA00023136"/>
    </source>
</evidence>
<evidence type="ECO:0000256" key="5">
    <source>
        <dbReference type="ARBA" id="ARBA00022989"/>
    </source>
</evidence>
<comment type="cofactor">
    <cofactor evidence="11">
        <name>heme b</name>
        <dbReference type="ChEBI" id="CHEBI:60344"/>
    </cofactor>
</comment>
<keyword evidence="9 11" id="KW-0472">Membrane</keyword>
<dbReference type="STRING" id="1265861.BCAMP_02700"/>
<evidence type="ECO:0000256" key="4">
    <source>
        <dbReference type="ARBA" id="ARBA00022723"/>
    </source>
</evidence>
<reference evidence="12 13" key="1">
    <citation type="submission" date="2012-12" db="EMBL/GenBank/DDBJ databases">
        <title>Novel taxa of Listeriaceae from agricultural environments in the United States.</title>
        <authorList>
            <person name="den Bakker H.C."/>
            <person name="Allred A."/>
            <person name="Warchocki S."/>
            <person name="Wright E.M."/>
            <person name="Burrell A."/>
            <person name="Nightingale K.K."/>
            <person name="Kephart D."/>
            <person name="Wiedmann M."/>
        </authorList>
    </citation>
    <scope>NUCLEOTIDE SEQUENCE [LARGE SCALE GENOMIC DNA]</scope>
    <source>
        <strain evidence="12 13">FSL F6-1037</strain>
    </source>
</reference>
<keyword evidence="8 11" id="KW-0350">Heme biosynthesis</keyword>
<evidence type="ECO:0000256" key="2">
    <source>
        <dbReference type="ARBA" id="ARBA00022475"/>
    </source>
</evidence>
<feature type="transmembrane region" description="Helical" evidence="11">
    <location>
        <begin position="92"/>
        <end position="114"/>
    </location>
</feature>
<dbReference type="GO" id="GO:0006784">
    <property type="term" value="P:heme A biosynthetic process"/>
    <property type="evidence" value="ECO:0007669"/>
    <property type="project" value="UniProtKB-UniRule"/>
</dbReference>
<comment type="subcellular location">
    <subcellularLocation>
        <location evidence="11">Cell membrane</location>
        <topology evidence="11">Multi-pass membrane protein</topology>
    </subcellularLocation>
    <subcellularLocation>
        <location evidence="1">Membrane</location>
        <topology evidence="1">Multi-pass membrane protein</topology>
    </subcellularLocation>
</comment>
<dbReference type="EMBL" id="AODH01000009">
    <property type="protein sequence ID" value="EUJ41755.1"/>
    <property type="molecule type" value="Genomic_DNA"/>
</dbReference>
<dbReference type="InterPro" id="IPR003780">
    <property type="entry name" value="COX15/CtaA_fam"/>
</dbReference>
<evidence type="ECO:0000313" key="12">
    <source>
        <dbReference type="EMBL" id="EUJ41755.1"/>
    </source>
</evidence>
<feature type="transmembrane region" description="Helical" evidence="11">
    <location>
        <begin position="120"/>
        <end position="143"/>
    </location>
</feature>
<name>W7CYC4_9LIST</name>
<keyword evidence="4 11" id="KW-0479">Metal-binding</keyword>
<keyword evidence="2 11" id="KW-1003">Cell membrane</keyword>
<feature type="transmembrane region" description="Helical" evidence="11">
    <location>
        <begin position="7"/>
        <end position="26"/>
    </location>
</feature>
<dbReference type="GO" id="GO:0120547">
    <property type="term" value="F:heme A synthase activity"/>
    <property type="evidence" value="ECO:0007669"/>
    <property type="project" value="UniProtKB-EC"/>
</dbReference>
<comment type="catalytic activity">
    <reaction evidence="11">
        <text>Fe(II)-heme o + 2 A + H2O = Fe(II)-heme a + 2 AH2</text>
        <dbReference type="Rhea" id="RHEA:63388"/>
        <dbReference type="ChEBI" id="CHEBI:13193"/>
        <dbReference type="ChEBI" id="CHEBI:15377"/>
        <dbReference type="ChEBI" id="CHEBI:17499"/>
        <dbReference type="ChEBI" id="CHEBI:60530"/>
        <dbReference type="ChEBI" id="CHEBI:61715"/>
        <dbReference type="EC" id="1.17.99.9"/>
    </reaction>
</comment>
<evidence type="ECO:0000256" key="1">
    <source>
        <dbReference type="ARBA" id="ARBA00004141"/>
    </source>
</evidence>
<dbReference type="HAMAP" id="MF_01664">
    <property type="entry name" value="HemeA_synth_type1"/>
    <property type="match status" value="1"/>
</dbReference>
<comment type="pathway">
    <text evidence="11">Porphyrin-containing compound metabolism; heme A biosynthesis; heme A from heme O: step 1/1.</text>
</comment>
<keyword evidence="3 11" id="KW-0812">Transmembrane</keyword>
<dbReference type="PANTHER" id="PTHR35457">
    <property type="entry name" value="HEME A SYNTHASE"/>
    <property type="match status" value="1"/>
</dbReference>
<evidence type="ECO:0000256" key="11">
    <source>
        <dbReference type="HAMAP-Rule" id="MF_01664"/>
    </source>
</evidence>
<keyword evidence="6 11" id="KW-0560">Oxidoreductase</keyword>
<feature type="transmembrane region" description="Helical" evidence="11">
    <location>
        <begin position="244"/>
        <end position="264"/>
    </location>
</feature>
<evidence type="ECO:0000256" key="6">
    <source>
        <dbReference type="ARBA" id="ARBA00023002"/>
    </source>
</evidence>
<evidence type="ECO:0000256" key="3">
    <source>
        <dbReference type="ARBA" id="ARBA00022692"/>
    </source>
</evidence>
<comment type="function">
    <text evidence="11">Catalyzes the conversion of heme O to heme A by two successive hydroxylations of the methyl group at C8. The first hydroxylation forms heme I, the second hydroxylation results in an unstable dihydroxymethyl group, which spontaneously dehydrates, resulting in the formyl group of heme A.</text>
</comment>
<keyword evidence="5 11" id="KW-1133">Transmembrane helix</keyword>
<proteinExistence type="inferred from homology"/>
<feature type="transmembrane region" description="Helical" evidence="11">
    <location>
        <begin position="164"/>
        <end position="184"/>
    </location>
</feature>
<dbReference type="PANTHER" id="PTHR35457:SF1">
    <property type="entry name" value="HEME A SYNTHASE"/>
    <property type="match status" value="1"/>
</dbReference>
<dbReference type="AlphaFoldDB" id="W7CYC4"/>
<dbReference type="RefSeq" id="WP_035313367.1">
    <property type="nucleotide sequence ID" value="NZ_AODH01000009.1"/>
</dbReference>
<sequence>MTKFLKILSIVTIVLMTVVVFGGALVTKTGSADGCGATWPLCNGQLVNLTDVTIEKLIEVFHRLSTGLASIFVIALAIFSWRYIKGRAETKVIAIISVVFLVLQAIMGAMAVVWSQNAVIMALHFGISIISYASIVMLALFIFEIDLKFDAKSVKMTKKLRYSIYYLLLFTYIAIYTGALVRHMDASLALPSFMFEDGKFVMPTTTPQFVQLLHRAAAFVLAVWIAWLAWYTSKHYSHSKVLRGCSSLLVLLVVIQIILGIATVDSNVNLYIALMHSLTITIIFAVLSYLALIAFRSGRRSNNN</sequence>
<dbReference type="Pfam" id="PF02628">
    <property type="entry name" value="COX15-CtaA"/>
    <property type="match status" value="1"/>
</dbReference>
<dbReference type="Proteomes" id="UP000019243">
    <property type="component" value="Unassembled WGS sequence"/>
</dbReference>
<evidence type="ECO:0000313" key="13">
    <source>
        <dbReference type="Proteomes" id="UP000019243"/>
    </source>
</evidence>
<gene>
    <name evidence="11" type="primary">ctaA</name>
    <name evidence="12" type="ORF">BCAMP_02700</name>
</gene>
<dbReference type="EC" id="1.17.99.9" evidence="11"/>
<accession>W7CYC4</accession>
<comment type="similarity">
    <text evidence="11">Belongs to the COX15/CtaA family. Type 1 subfamily.</text>
</comment>
<dbReference type="OrthoDB" id="9816428at2"/>
<feature type="transmembrane region" description="Helical" evidence="11">
    <location>
        <begin position="212"/>
        <end position="232"/>
    </location>
</feature>
<dbReference type="GO" id="GO:0005886">
    <property type="term" value="C:plasma membrane"/>
    <property type="evidence" value="ECO:0007669"/>
    <property type="project" value="UniProtKB-SubCell"/>
</dbReference>
<comment type="subunit">
    <text evidence="11">Interacts with CtaB.</text>
</comment>
<feature type="transmembrane region" description="Helical" evidence="11">
    <location>
        <begin position="60"/>
        <end position="80"/>
    </location>
</feature>
<dbReference type="InterPro" id="IPR050450">
    <property type="entry name" value="COX15/CtaA_HemeA_synthase"/>
</dbReference>
<keyword evidence="13" id="KW-1185">Reference proteome</keyword>
<dbReference type="PATRIC" id="fig|1265861.3.peg.526"/>
<dbReference type="GO" id="GO:0046872">
    <property type="term" value="F:metal ion binding"/>
    <property type="evidence" value="ECO:0007669"/>
    <property type="project" value="UniProtKB-KW"/>
</dbReference>
<evidence type="ECO:0000256" key="7">
    <source>
        <dbReference type="ARBA" id="ARBA00023004"/>
    </source>
</evidence>
<dbReference type="UniPathway" id="UPA00269">
    <property type="reaction ID" value="UER00713"/>
</dbReference>
<comment type="caution">
    <text evidence="12">The sequence shown here is derived from an EMBL/GenBank/DDBJ whole genome shotgun (WGS) entry which is preliminary data.</text>
</comment>
<evidence type="ECO:0000256" key="8">
    <source>
        <dbReference type="ARBA" id="ARBA00023133"/>
    </source>
</evidence>
<feature type="binding site" description="axial binding residue" evidence="11">
    <location>
        <position position="214"/>
    </location>
    <ligand>
        <name>heme</name>
        <dbReference type="ChEBI" id="CHEBI:30413"/>
    </ligand>
    <ligandPart>
        <name>Fe</name>
        <dbReference type="ChEBI" id="CHEBI:18248"/>
    </ligandPart>
</feature>
<feature type="transmembrane region" description="Helical" evidence="11">
    <location>
        <begin position="270"/>
        <end position="295"/>
    </location>
</feature>